<proteinExistence type="predicted"/>
<name>A0A8S1WLV5_PAROT</name>
<protein>
    <submittedName>
        <fullName evidence="1">Uncharacterized protein</fullName>
    </submittedName>
</protein>
<dbReference type="OrthoDB" id="270970at2759"/>
<dbReference type="AlphaFoldDB" id="A0A8S1WLV5"/>
<evidence type="ECO:0000313" key="2">
    <source>
        <dbReference type="Proteomes" id="UP000683925"/>
    </source>
</evidence>
<organism evidence="1 2">
    <name type="scientific">Paramecium octaurelia</name>
    <dbReference type="NCBI Taxonomy" id="43137"/>
    <lineage>
        <taxon>Eukaryota</taxon>
        <taxon>Sar</taxon>
        <taxon>Alveolata</taxon>
        <taxon>Ciliophora</taxon>
        <taxon>Intramacronucleata</taxon>
        <taxon>Oligohymenophorea</taxon>
        <taxon>Peniculida</taxon>
        <taxon>Parameciidae</taxon>
        <taxon>Paramecium</taxon>
    </lineage>
</organism>
<comment type="caution">
    <text evidence="1">The sequence shown here is derived from an EMBL/GenBank/DDBJ whole genome shotgun (WGS) entry which is preliminary data.</text>
</comment>
<dbReference type="Proteomes" id="UP000683925">
    <property type="component" value="Unassembled WGS sequence"/>
</dbReference>
<gene>
    <name evidence="1" type="ORF">POCTA_138.1.T0990036</name>
</gene>
<sequence length="211" mass="24959">MEDLQHFESSVKNVPDKPDDYSIYSMRGFIILQLALQVKSQIKQIELSHFSDIKSDIDANYKMVELQALCSVDSNPEICMGVSGRDNSTLIKHITNQGRLFENKLRPKFLRMYDFQWKQNCILQGNECLILQNCGQRKVKLKNTLQRHQTKFKTEKEVQSRKIYLSGQIMDLQQAIEYFDKKFKVYVEEKDQKQMEYRYSQSIEPDPLEKQ</sequence>
<dbReference type="EMBL" id="CAJJDP010000098">
    <property type="protein sequence ID" value="CAD8191104.1"/>
    <property type="molecule type" value="Genomic_DNA"/>
</dbReference>
<accession>A0A8S1WLV5</accession>
<evidence type="ECO:0000313" key="1">
    <source>
        <dbReference type="EMBL" id="CAD8191104.1"/>
    </source>
</evidence>
<keyword evidence="2" id="KW-1185">Reference proteome</keyword>
<reference evidence="1" key="1">
    <citation type="submission" date="2021-01" db="EMBL/GenBank/DDBJ databases">
        <authorList>
            <consortium name="Genoscope - CEA"/>
            <person name="William W."/>
        </authorList>
    </citation>
    <scope>NUCLEOTIDE SEQUENCE</scope>
</reference>